<sequence length="440" mass="50615">MHSPIKSFRIEKLFSDRDIGLDFDSNVAILVDPNGSGKTTFIRALVLILTRRWVQLSQIPFEAAEVVFHNGKALRVERSECEEYLENASMSEKIAAQFSKAEINYLRNTLLRGEESNLTRRAQRYVGMSRSQFRNFLVHSPRQQQLLFEETVPSNFARHEETLDESYPLETIYFPTYRRVEAALSLVEDDDDERGSDDMSIHFGMNDVSSQVQRVTSDIRSSFVESYARISGQMLTQLIDGIHVEPDDIAELASSEYIEIVLERLGENISKEDKSKLLDLVRSDKIQAAHFKPLVYFVGNLMAVYREQREKDEAIKRFATVVNRYLNEKEVIYNESKVSLQIRNTRTGNLVEFQHLSSGEKQVVSIFSRLHLNEDRDVGVFFDEPELSLSIEWQRQLLADIYQSDTCKFVLAATHSPFIYENDLDLHATTLSVSFHGGDQ</sequence>
<feature type="domain" description="Endonuclease GajA/Old nuclease/RecF-like AAA" evidence="1">
    <location>
        <begin position="17"/>
        <end position="419"/>
    </location>
</feature>
<accession>A0A5C5YJ41</accession>
<evidence type="ECO:0000259" key="1">
    <source>
        <dbReference type="Pfam" id="PF13175"/>
    </source>
</evidence>
<dbReference type="InterPro" id="IPR051396">
    <property type="entry name" value="Bact_Antivir_Def_Nuclease"/>
</dbReference>
<dbReference type="SUPFAM" id="SSF52540">
    <property type="entry name" value="P-loop containing nucleoside triphosphate hydrolases"/>
    <property type="match status" value="1"/>
</dbReference>
<protein>
    <recommendedName>
        <fullName evidence="1">Endonuclease GajA/Old nuclease/RecF-like AAA domain-containing protein</fullName>
    </recommendedName>
</protein>
<proteinExistence type="predicted"/>
<dbReference type="EMBL" id="SJPK01000001">
    <property type="protein sequence ID" value="TWT74883.1"/>
    <property type="molecule type" value="Genomic_DNA"/>
</dbReference>
<name>A0A5C5YJ41_9BACT</name>
<dbReference type="RefSeq" id="WP_146389286.1">
    <property type="nucleotide sequence ID" value="NZ_SJPK01000001.1"/>
</dbReference>
<comment type="caution">
    <text evidence="2">The sequence shown here is derived from an EMBL/GenBank/DDBJ whole genome shotgun (WGS) entry which is preliminary data.</text>
</comment>
<dbReference type="PANTHER" id="PTHR43581:SF2">
    <property type="entry name" value="EXCINUCLEASE ATPASE SUBUNIT"/>
    <property type="match status" value="1"/>
</dbReference>
<dbReference type="OrthoDB" id="9797709at2"/>
<evidence type="ECO:0000313" key="2">
    <source>
        <dbReference type="EMBL" id="TWT74883.1"/>
    </source>
</evidence>
<reference evidence="2 3" key="1">
    <citation type="submission" date="2019-02" db="EMBL/GenBank/DDBJ databases">
        <title>Deep-cultivation of Planctomycetes and their phenomic and genomic characterization uncovers novel biology.</title>
        <authorList>
            <person name="Wiegand S."/>
            <person name="Jogler M."/>
            <person name="Boedeker C."/>
            <person name="Pinto D."/>
            <person name="Vollmers J."/>
            <person name="Rivas-Marin E."/>
            <person name="Kohn T."/>
            <person name="Peeters S.H."/>
            <person name="Heuer A."/>
            <person name="Rast P."/>
            <person name="Oberbeckmann S."/>
            <person name="Bunk B."/>
            <person name="Jeske O."/>
            <person name="Meyerdierks A."/>
            <person name="Storesund J.E."/>
            <person name="Kallscheuer N."/>
            <person name="Luecker S."/>
            <person name="Lage O.M."/>
            <person name="Pohl T."/>
            <person name="Merkel B.J."/>
            <person name="Hornburger P."/>
            <person name="Mueller R.-W."/>
            <person name="Bruemmer F."/>
            <person name="Labrenz M."/>
            <person name="Spormann A.M."/>
            <person name="Op Den Camp H."/>
            <person name="Overmann J."/>
            <person name="Amann R."/>
            <person name="Jetten M.S.M."/>
            <person name="Mascher T."/>
            <person name="Medema M.H."/>
            <person name="Devos D.P."/>
            <person name="Kaster A.-K."/>
            <person name="Ovreas L."/>
            <person name="Rohde M."/>
            <person name="Galperin M.Y."/>
            <person name="Jogler C."/>
        </authorList>
    </citation>
    <scope>NUCLEOTIDE SEQUENCE [LARGE SCALE GENOMIC DNA]</scope>
    <source>
        <strain evidence="2 3">CA85</strain>
    </source>
</reference>
<dbReference type="PANTHER" id="PTHR43581">
    <property type="entry name" value="ATP/GTP PHOSPHATASE"/>
    <property type="match status" value="1"/>
</dbReference>
<dbReference type="AlphaFoldDB" id="A0A5C5YJ41"/>
<dbReference type="InterPro" id="IPR041685">
    <property type="entry name" value="AAA_GajA/Old/RecF-like"/>
</dbReference>
<gene>
    <name evidence="2" type="ORF">CA85_01690</name>
</gene>
<evidence type="ECO:0000313" key="3">
    <source>
        <dbReference type="Proteomes" id="UP000318053"/>
    </source>
</evidence>
<keyword evidence="3" id="KW-1185">Reference proteome</keyword>
<organism evidence="2 3">
    <name type="scientific">Allorhodopirellula solitaria</name>
    <dbReference type="NCBI Taxonomy" id="2527987"/>
    <lineage>
        <taxon>Bacteria</taxon>
        <taxon>Pseudomonadati</taxon>
        <taxon>Planctomycetota</taxon>
        <taxon>Planctomycetia</taxon>
        <taxon>Pirellulales</taxon>
        <taxon>Pirellulaceae</taxon>
        <taxon>Allorhodopirellula</taxon>
    </lineage>
</organism>
<dbReference type="Proteomes" id="UP000318053">
    <property type="component" value="Unassembled WGS sequence"/>
</dbReference>
<dbReference type="Pfam" id="PF13175">
    <property type="entry name" value="AAA_15"/>
    <property type="match status" value="1"/>
</dbReference>
<dbReference type="Gene3D" id="3.40.50.300">
    <property type="entry name" value="P-loop containing nucleotide triphosphate hydrolases"/>
    <property type="match status" value="1"/>
</dbReference>
<dbReference type="InterPro" id="IPR027417">
    <property type="entry name" value="P-loop_NTPase"/>
</dbReference>